<evidence type="ECO:0000313" key="2">
    <source>
        <dbReference type="Proteomes" id="UP000828390"/>
    </source>
</evidence>
<sequence>MYGTKPYVKVSMRFNEIITQQNAVFFVDKIIKIMKENSSRLIINGIIVVLSLADFRVPDMDFQAVNSNPVVRDVSVTTTTP</sequence>
<comment type="caution">
    <text evidence="1">The sequence shown here is derived from an EMBL/GenBank/DDBJ whole genome shotgun (WGS) entry which is preliminary data.</text>
</comment>
<gene>
    <name evidence="1" type="ORF">DPMN_189873</name>
</gene>
<dbReference type="AlphaFoldDB" id="A0A9D4IBF3"/>
<organism evidence="1 2">
    <name type="scientific">Dreissena polymorpha</name>
    <name type="common">Zebra mussel</name>
    <name type="synonym">Mytilus polymorpha</name>
    <dbReference type="NCBI Taxonomy" id="45954"/>
    <lineage>
        <taxon>Eukaryota</taxon>
        <taxon>Metazoa</taxon>
        <taxon>Spiralia</taxon>
        <taxon>Lophotrochozoa</taxon>
        <taxon>Mollusca</taxon>
        <taxon>Bivalvia</taxon>
        <taxon>Autobranchia</taxon>
        <taxon>Heteroconchia</taxon>
        <taxon>Euheterodonta</taxon>
        <taxon>Imparidentia</taxon>
        <taxon>Neoheterodontei</taxon>
        <taxon>Myida</taxon>
        <taxon>Dreissenoidea</taxon>
        <taxon>Dreissenidae</taxon>
        <taxon>Dreissena</taxon>
    </lineage>
</organism>
<protein>
    <submittedName>
        <fullName evidence="1">Uncharacterized protein</fullName>
    </submittedName>
</protein>
<reference evidence="1" key="1">
    <citation type="journal article" date="2019" name="bioRxiv">
        <title>The Genome of the Zebra Mussel, Dreissena polymorpha: A Resource for Invasive Species Research.</title>
        <authorList>
            <person name="McCartney M.A."/>
            <person name="Auch B."/>
            <person name="Kono T."/>
            <person name="Mallez S."/>
            <person name="Zhang Y."/>
            <person name="Obille A."/>
            <person name="Becker A."/>
            <person name="Abrahante J.E."/>
            <person name="Garbe J."/>
            <person name="Badalamenti J.P."/>
            <person name="Herman A."/>
            <person name="Mangelson H."/>
            <person name="Liachko I."/>
            <person name="Sullivan S."/>
            <person name="Sone E.D."/>
            <person name="Koren S."/>
            <person name="Silverstein K.A.T."/>
            <person name="Beckman K.B."/>
            <person name="Gohl D.M."/>
        </authorList>
    </citation>
    <scope>NUCLEOTIDE SEQUENCE</scope>
    <source>
        <strain evidence="1">Duluth1</strain>
        <tissue evidence="1">Whole animal</tissue>
    </source>
</reference>
<dbReference type="Proteomes" id="UP000828390">
    <property type="component" value="Unassembled WGS sequence"/>
</dbReference>
<name>A0A9D4IBF3_DREPO</name>
<dbReference type="EMBL" id="JAIWYP010000010">
    <property type="protein sequence ID" value="KAH3755184.1"/>
    <property type="molecule type" value="Genomic_DNA"/>
</dbReference>
<accession>A0A9D4IBF3</accession>
<proteinExistence type="predicted"/>
<keyword evidence="2" id="KW-1185">Reference proteome</keyword>
<evidence type="ECO:0000313" key="1">
    <source>
        <dbReference type="EMBL" id="KAH3755184.1"/>
    </source>
</evidence>
<reference evidence="1" key="2">
    <citation type="submission" date="2020-11" db="EMBL/GenBank/DDBJ databases">
        <authorList>
            <person name="McCartney M.A."/>
            <person name="Auch B."/>
            <person name="Kono T."/>
            <person name="Mallez S."/>
            <person name="Becker A."/>
            <person name="Gohl D.M."/>
            <person name="Silverstein K.A.T."/>
            <person name="Koren S."/>
            <person name="Bechman K.B."/>
            <person name="Herman A."/>
            <person name="Abrahante J.E."/>
            <person name="Garbe J."/>
        </authorList>
    </citation>
    <scope>NUCLEOTIDE SEQUENCE</scope>
    <source>
        <strain evidence="1">Duluth1</strain>
        <tissue evidence="1">Whole animal</tissue>
    </source>
</reference>